<sequence length="415" mass="41574">MADADAARLEQLRGLAELEMRRRLPSAQDQDGSSDGPIAKRPKTMSSVGGEAGGGRFDYAATQQLSSGVTGFLLTCSLQRENSARKEAVPLLSDYLKSCCVEGEQGLPTELAAIKLGCQGVVAFKLAAHDASLPGGNVASASQTTQATAALLADVASRKQPRLQHVSRVIPVHTTCRLDQAALETAGHFLAALVAAGLPEATHTKGPPAVAGGEQAKPAGDSTGTSVSPRRVAFAVSIKNRLLQEAAAHPAATRPPAVAIAAQAVSAVPDAVPQSAPGHEPASSAALAAKGSAAAAAAGVSGPAAVAAAPIAPTDASRAPTGAGAAAAEAALSVGASSTAKQPDRGAIISSLAQGFEVALQQHDLQGAVDLRAPDFLLLVEVLPAGGALYAALCVLPAALCEMKRKLHIKSVGKT</sequence>
<dbReference type="PANTHER" id="PTHR13452">
    <property type="entry name" value="THUMP DOMAIN CONTAINING PROTEIN 1-RELATED"/>
    <property type="match status" value="1"/>
</dbReference>
<keyword evidence="4" id="KW-1185">Reference proteome</keyword>
<keyword evidence="2" id="KW-0472">Membrane</keyword>
<dbReference type="InterPro" id="IPR040183">
    <property type="entry name" value="THUMPD1-like"/>
</dbReference>
<name>A0A9D4TIQ7_CHLVU</name>
<evidence type="ECO:0000256" key="1">
    <source>
        <dbReference type="SAM" id="MobiDB-lite"/>
    </source>
</evidence>
<dbReference type="Proteomes" id="UP001055712">
    <property type="component" value="Unassembled WGS sequence"/>
</dbReference>
<evidence type="ECO:0000313" key="4">
    <source>
        <dbReference type="Proteomes" id="UP001055712"/>
    </source>
</evidence>
<reference evidence="3" key="1">
    <citation type="journal article" date="2019" name="Plant J.">
        <title>Chlorella vulgaris genome assembly and annotation reveals the molecular basis for metabolic acclimation to high light conditions.</title>
        <authorList>
            <person name="Cecchin M."/>
            <person name="Marcolungo L."/>
            <person name="Rossato M."/>
            <person name="Girolomoni L."/>
            <person name="Cosentino E."/>
            <person name="Cuine S."/>
            <person name="Li-Beisson Y."/>
            <person name="Delledonne M."/>
            <person name="Ballottari M."/>
        </authorList>
    </citation>
    <scope>NUCLEOTIDE SEQUENCE</scope>
    <source>
        <strain evidence="3">211/11P</strain>
    </source>
</reference>
<gene>
    <name evidence="3" type="ORF">D9Q98_008811</name>
</gene>
<protein>
    <recommendedName>
        <fullName evidence="5">THUMP domain-containing protein</fullName>
    </recommendedName>
</protein>
<dbReference type="GO" id="GO:0003723">
    <property type="term" value="F:RNA binding"/>
    <property type="evidence" value="ECO:0007669"/>
    <property type="project" value="InterPro"/>
</dbReference>
<dbReference type="OrthoDB" id="515736at2759"/>
<dbReference type="PANTHER" id="PTHR13452:SF13">
    <property type="entry name" value="OS02G0672400 PROTEIN"/>
    <property type="match status" value="1"/>
</dbReference>
<organism evidence="3 4">
    <name type="scientific">Chlorella vulgaris</name>
    <name type="common">Green alga</name>
    <dbReference type="NCBI Taxonomy" id="3077"/>
    <lineage>
        <taxon>Eukaryota</taxon>
        <taxon>Viridiplantae</taxon>
        <taxon>Chlorophyta</taxon>
        <taxon>core chlorophytes</taxon>
        <taxon>Trebouxiophyceae</taxon>
        <taxon>Chlorellales</taxon>
        <taxon>Chlorellaceae</taxon>
        <taxon>Chlorella clade</taxon>
        <taxon>Chlorella</taxon>
    </lineage>
</organism>
<reference evidence="3" key="2">
    <citation type="submission" date="2020-11" db="EMBL/GenBank/DDBJ databases">
        <authorList>
            <person name="Cecchin M."/>
            <person name="Marcolungo L."/>
            <person name="Rossato M."/>
            <person name="Girolomoni L."/>
            <person name="Cosentino E."/>
            <person name="Cuine S."/>
            <person name="Li-Beisson Y."/>
            <person name="Delledonne M."/>
            <person name="Ballottari M."/>
        </authorList>
    </citation>
    <scope>NUCLEOTIDE SEQUENCE</scope>
    <source>
        <strain evidence="3">211/11P</strain>
        <tissue evidence="3">Whole cell</tissue>
    </source>
</reference>
<keyword evidence="2" id="KW-1133">Transmembrane helix</keyword>
<feature type="region of interest" description="Disordered" evidence="1">
    <location>
        <begin position="21"/>
        <end position="51"/>
    </location>
</feature>
<comment type="caution">
    <text evidence="3">The sequence shown here is derived from an EMBL/GenBank/DDBJ whole genome shotgun (WGS) entry which is preliminary data.</text>
</comment>
<proteinExistence type="predicted"/>
<evidence type="ECO:0000256" key="2">
    <source>
        <dbReference type="SAM" id="Phobius"/>
    </source>
</evidence>
<evidence type="ECO:0008006" key="5">
    <source>
        <dbReference type="Google" id="ProtNLM"/>
    </source>
</evidence>
<dbReference type="AlphaFoldDB" id="A0A9D4TIQ7"/>
<accession>A0A9D4TIQ7</accession>
<evidence type="ECO:0000313" key="3">
    <source>
        <dbReference type="EMBL" id="KAI3426444.1"/>
    </source>
</evidence>
<dbReference type="GO" id="GO:0006400">
    <property type="term" value="P:tRNA modification"/>
    <property type="evidence" value="ECO:0007669"/>
    <property type="project" value="InterPro"/>
</dbReference>
<keyword evidence="2" id="KW-0812">Transmembrane</keyword>
<feature type="region of interest" description="Disordered" evidence="1">
    <location>
        <begin position="204"/>
        <end position="227"/>
    </location>
</feature>
<dbReference type="EMBL" id="SIDB01000011">
    <property type="protein sequence ID" value="KAI3426444.1"/>
    <property type="molecule type" value="Genomic_DNA"/>
</dbReference>
<feature type="transmembrane region" description="Helical" evidence="2">
    <location>
        <begin position="376"/>
        <end position="400"/>
    </location>
</feature>